<dbReference type="EMBL" id="MNCJ02000329">
    <property type="protein sequence ID" value="KAF5767350.1"/>
    <property type="molecule type" value="Genomic_DNA"/>
</dbReference>
<dbReference type="InterPro" id="IPR012677">
    <property type="entry name" value="Nucleotide-bd_a/b_plait_sf"/>
</dbReference>
<feature type="domain" description="RRM" evidence="3">
    <location>
        <begin position="36"/>
        <end position="113"/>
    </location>
</feature>
<comment type="caution">
    <text evidence="4">The sequence shown here is derived from an EMBL/GenBank/DDBJ whole genome shotgun (WGS) entry which is preliminary data.</text>
</comment>
<dbReference type="Gramene" id="mRNA:HanXRQr2_Chr14g0623291">
    <property type="protein sequence ID" value="mRNA:HanXRQr2_Chr14g0623291"/>
    <property type="gene ID" value="HanXRQr2_Chr14g0623291"/>
</dbReference>
<dbReference type="Proteomes" id="UP000215914">
    <property type="component" value="Unassembled WGS sequence"/>
</dbReference>
<name>A0A9K3H4U4_HELAN</name>
<accession>A0A9K3H4U4</accession>
<dbReference type="GO" id="GO:0003723">
    <property type="term" value="F:RNA binding"/>
    <property type="evidence" value="ECO:0007669"/>
    <property type="project" value="UniProtKB-UniRule"/>
</dbReference>
<reference evidence="4" key="2">
    <citation type="submission" date="2020-06" db="EMBL/GenBank/DDBJ databases">
        <title>Helianthus annuus Genome sequencing and assembly Release 2.</title>
        <authorList>
            <person name="Gouzy J."/>
            <person name="Langlade N."/>
            <person name="Munos S."/>
        </authorList>
    </citation>
    <scope>NUCLEOTIDE SEQUENCE</scope>
    <source>
        <tissue evidence="4">Leaves</tissue>
    </source>
</reference>
<proteinExistence type="predicted"/>
<dbReference type="SMART" id="SM00360">
    <property type="entry name" value="RRM"/>
    <property type="match status" value="1"/>
</dbReference>
<dbReference type="InterPro" id="IPR000504">
    <property type="entry name" value="RRM_dom"/>
</dbReference>
<dbReference type="CDD" id="cd00590">
    <property type="entry name" value="RRM_SF"/>
    <property type="match status" value="1"/>
</dbReference>
<dbReference type="PROSITE" id="PS50102">
    <property type="entry name" value="RRM"/>
    <property type="match status" value="1"/>
</dbReference>
<dbReference type="Gene3D" id="3.30.70.330">
    <property type="match status" value="1"/>
</dbReference>
<sequence>MSDDQRRQDPESWEEVNHRKGKRNDHQGEGSKKVISKFYVSNLPPRCSSQDLKDVLGGFGRFEGSYIARKHDRWGKRFAFVSFSGVFDVKRMEKEMSDVWIGSYKLFITVARFVDGERVQKKDAVPKRKMVHQKVPVNLGTGGAREGGGAPVSNGSYDKAVGNGRSYVDSVLNRNKVDVVKVDDVVERFSLWNGFALVGRVVDFDTLTSLKTLIRNYDCPMVDIKYLGGYSVVLVFQDEQNAEVFLKDCSVWAGWFESLVQWDSNVVVEEGRIAWLQVHGILAQLSLDQVFDLIGSRYGKVVKSANMSGDDNDFSYALIGVLSKECKRIVDRLDISWRGKIFNVWGRRNIVNQCNRRGVEWA</sequence>
<keyword evidence="1" id="KW-0694">RNA-binding</keyword>
<feature type="region of interest" description="Disordered" evidence="2">
    <location>
        <begin position="1"/>
        <end position="30"/>
    </location>
</feature>
<evidence type="ECO:0000256" key="1">
    <source>
        <dbReference type="PROSITE-ProRule" id="PRU00176"/>
    </source>
</evidence>
<reference evidence="4" key="1">
    <citation type="journal article" date="2017" name="Nature">
        <title>The sunflower genome provides insights into oil metabolism, flowering and Asterid evolution.</title>
        <authorList>
            <person name="Badouin H."/>
            <person name="Gouzy J."/>
            <person name="Grassa C.J."/>
            <person name="Murat F."/>
            <person name="Staton S.E."/>
            <person name="Cottret L."/>
            <person name="Lelandais-Briere C."/>
            <person name="Owens G.L."/>
            <person name="Carrere S."/>
            <person name="Mayjonade B."/>
            <person name="Legrand L."/>
            <person name="Gill N."/>
            <person name="Kane N.C."/>
            <person name="Bowers J.E."/>
            <person name="Hubner S."/>
            <person name="Bellec A."/>
            <person name="Berard A."/>
            <person name="Berges H."/>
            <person name="Blanchet N."/>
            <person name="Boniface M.C."/>
            <person name="Brunel D."/>
            <person name="Catrice O."/>
            <person name="Chaidir N."/>
            <person name="Claudel C."/>
            <person name="Donnadieu C."/>
            <person name="Faraut T."/>
            <person name="Fievet G."/>
            <person name="Helmstetter N."/>
            <person name="King M."/>
            <person name="Knapp S.J."/>
            <person name="Lai Z."/>
            <person name="Le Paslier M.C."/>
            <person name="Lippi Y."/>
            <person name="Lorenzon L."/>
            <person name="Mandel J.R."/>
            <person name="Marage G."/>
            <person name="Marchand G."/>
            <person name="Marquand E."/>
            <person name="Bret-Mestries E."/>
            <person name="Morien E."/>
            <person name="Nambeesan S."/>
            <person name="Nguyen T."/>
            <person name="Pegot-Espagnet P."/>
            <person name="Pouilly N."/>
            <person name="Raftis F."/>
            <person name="Sallet E."/>
            <person name="Schiex T."/>
            <person name="Thomas J."/>
            <person name="Vandecasteele C."/>
            <person name="Vares D."/>
            <person name="Vear F."/>
            <person name="Vautrin S."/>
            <person name="Crespi M."/>
            <person name="Mangin B."/>
            <person name="Burke J.M."/>
            <person name="Salse J."/>
            <person name="Munos S."/>
            <person name="Vincourt P."/>
            <person name="Rieseberg L.H."/>
            <person name="Langlade N.B."/>
        </authorList>
    </citation>
    <scope>NUCLEOTIDE SEQUENCE</scope>
    <source>
        <tissue evidence="4">Leaves</tissue>
    </source>
</reference>
<dbReference type="Pfam" id="PF00076">
    <property type="entry name" value="RRM_1"/>
    <property type="match status" value="1"/>
</dbReference>
<dbReference type="SUPFAM" id="SSF54928">
    <property type="entry name" value="RNA-binding domain, RBD"/>
    <property type="match status" value="1"/>
</dbReference>
<keyword evidence="5" id="KW-1185">Reference proteome</keyword>
<protein>
    <submittedName>
        <fullName evidence="4">RNA recognition motif domain, nucleotide-binding alpha-beta plait domain superfamily</fullName>
    </submittedName>
</protein>
<evidence type="ECO:0000313" key="4">
    <source>
        <dbReference type="EMBL" id="KAF5767350.1"/>
    </source>
</evidence>
<dbReference type="InterPro" id="IPR035979">
    <property type="entry name" value="RBD_domain_sf"/>
</dbReference>
<evidence type="ECO:0000259" key="3">
    <source>
        <dbReference type="PROSITE" id="PS50102"/>
    </source>
</evidence>
<gene>
    <name evidence="4" type="ORF">HanXRQr2_Chr14g0623291</name>
</gene>
<evidence type="ECO:0000256" key="2">
    <source>
        <dbReference type="SAM" id="MobiDB-lite"/>
    </source>
</evidence>
<organism evidence="4 5">
    <name type="scientific">Helianthus annuus</name>
    <name type="common">Common sunflower</name>
    <dbReference type="NCBI Taxonomy" id="4232"/>
    <lineage>
        <taxon>Eukaryota</taxon>
        <taxon>Viridiplantae</taxon>
        <taxon>Streptophyta</taxon>
        <taxon>Embryophyta</taxon>
        <taxon>Tracheophyta</taxon>
        <taxon>Spermatophyta</taxon>
        <taxon>Magnoliopsida</taxon>
        <taxon>eudicotyledons</taxon>
        <taxon>Gunneridae</taxon>
        <taxon>Pentapetalae</taxon>
        <taxon>asterids</taxon>
        <taxon>campanulids</taxon>
        <taxon>Asterales</taxon>
        <taxon>Asteraceae</taxon>
        <taxon>Asteroideae</taxon>
        <taxon>Heliantheae alliance</taxon>
        <taxon>Heliantheae</taxon>
        <taxon>Helianthus</taxon>
    </lineage>
</organism>
<dbReference type="AlphaFoldDB" id="A0A9K3H4U4"/>
<evidence type="ECO:0000313" key="5">
    <source>
        <dbReference type="Proteomes" id="UP000215914"/>
    </source>
</evidence>